<keyword evidence="2" id="KW-0813">Transport</keyword>
<proteinExistence type="predicted"/>
<evidence type="ECO:0000256" key="4">
    <source>
        <dbReference type="ARBA" id="ARBA00022927"/>
    </source>
</evidence>
<evidence type="ECO:0000313" key="10">
    <source>
        <dbReference type="EMBL" id="KAK5639459.1"/>
    </source>
</evidence>
<dbReference type="GO" id="GO:0001401">
    <property type="term" value="C:SAM complex"/>
    <property type="evidence" value="ECO:0007669"/>
    <property type="project" value="InterPro"/>
</dbReference>
<evidence type="ECO:0000256" key="1">
    <source>
        <dbReference type="ARBA" id="ARBA00004294"/>
    </source>
</evidence>
<evidence type="ECO:0000259" key="8">
    <source>
        <dbReference type="Pfam" id="PF10568"/>
    </source>
</evidence>
<keyword evidence="5" id="KW-0496">Mitochondrion</keyword>
<evidence type="ECO:0000256" key="7">
    <source>
        <dbReference type="SAM" id="Phobius"/>
    </source>
</evidence>
<keyword evidence="7" id="KW-1133">Transmembrane helix</keyword>
<dbReference type="EMBL" id="JAVRBK010000009">
    <property type="protein sequence ID" value="KAK5639459.1"/>
    <property type="molecule type" value="Genomic_DNA"/>
</dbReference>
<evidence type="ECO:0000256" key="2">
    <source>
        <dbReference type="ARBA" id="ARBA00022448"/>
    </source>
</evidence>
<keyword evidence="11" id="KW-1185">Reference proteome</keyword>
<evidence type="ECO:0008006" key="12">
    <source>
        <dbReference type="Google" id="ProtNLM"/>
    </source>
</evidence>
<keyword evidence="7" id="KW-0812">Transmembrane</keyword>
<feature type="domain" description="Mitochondrial outer membrane transport complex Sam37/metaxin N-terminal" evidence="8">
    <location>
        <begin position="25"/>
        <end position="140"/>
    </location>
</feature>
<evidence type="ECO:0000256" key="5">
    <source>
        <dbReference type="ARBA" id="ARBA00023128"/>
    </source>
</evidence>
<dbReference type="InterPro" id="IPR033468">
    <property type="entry name" value="Metaxin_GST"/>
</dbReference>
<dbReference type="Pfam" id="PF10568">
    <property type="entry name" value="Tom37"/>
    <property type="match status" value="1"/>
</dbReference>
<dbReference type="AlphaFoldDB" id="A0AAN7V3R4"/>
<protein>
    <recommendedName>
        <fullName evidence="12">Metaxin-1</fullName>
    </recommendedName>
</protein>
<reference evidence="10 11" key="1">
    <citation type="journal article" date="2024" name="Insects">
        <title>An Improved Chromosome-Level Genome Assembly of the Firefly Pyrocoelia pectoralis.</title>
        <authorList>
            <person name="Fu X."/>
            <person name="Meyer-Rochow V.B."/>
            <person name="Ballantyne L."/>
            <person name="Zhu X."/>
        </authorList>
    </citation>
    <scope>NUCLEOTIDE SEQUENCE [LARGE SCALE GENOMIC DNA]</scope>
    <source>
        <strain evidence="10">XCY_ONT2</strain>
    </source>
</reference>
<dbReference type="InterPro" id="IPR050931">
    <property type="entry name" value="Mito_Protein_Transport_Metaxin"/>
</dbReference>
<sequence length="294" mass="34226">MAKLLHLSLRMWEADFGLPTVDPNSLIALTLLKMRNESVKISYGSCPQYAAIPSLADNGKILAEGPEFLEDVVNLCKLDQLLDNRLQGLSLAYKQYFLESFEPLFFYNCWIHKPNYQQVIRPWYMNAVIFPFNFFYIKSRQQQSRERYNCIKKNRTRDSFLTESYETASCCLDDFNTLLSDRRSYILGELPSVLDAFVYSYVKIALSLPVPDVRLQNTIKNYKYLCQYIRNITKKYYPELEVEYKHVQPETAVNERASTLTLLIAAISATTLMIAYAHINGIIRFKIPKINLNR</sequence>
<dbReference type="GO" id="GO:0007005">
    <property type="term" value="P:mitochondrion organization"/>
    <property type="evidence" value="ECO:0007669"/>
    <property type="project" value="TreeGrafter"/>
</dbReference>
<accession>A0AAN7V3R4</accession>
<evidence type="ECO:0000259" key="9">
    <source>
        <dbReference type="Pfam" id="PF17171"/>
    </source>
</evidence>
<dbReference type="GO" id="GO:0015031">
    <property type="term" value="P:protein transport"/>
    <property type="evidence" value="ECO:0007669"/>
    <property type="project" value="UniProtKB-KW"/>
</dbReference>
<feature type="domain" description="Metaxin glutathione S-transferase" evidence="9">
    <location>
        <begin position="168"/>
        <end position="232"/>
    </location>
</feature>
<dbReference type="PANTHER" id="PTHR12289">
    <property type="entry name" value="METAXIN RELATED"/>
    <property type="match status" value="1"/>
</dbReference>
<keyword evidence="4" id="KW-0653">Protein transport</keyword>
<dbReference type="Pfam" id="PF17171">
    <property type="entry name" value="GST_C_6"/>
    <property type="match status" value="1"/>
</dbReference>
<gene>
    <name evidence="10" type="ORF">RI129_011951</name>
</gene>
<evidence type="ECO:0000313" key="11">
    <source>
        <dbReference type="Proteomes" id="UP001329430"/>
    </source>
</evidence>
<dbReference type="PANTHER" id="PTHR12289:SF41">
    <property type="entry name" value="FAILED AXON CONNECTIONS-RELATED"/>
    <property type="match status" value="1"/>
</dbReference>
<name>A0AAN7V3R4_9COLE</name>
<dbReference type="InterPro" id="IPR019564">
    <property type="entry name" value="Sam37/metaxin_N"/>
</dbReference>
<keyword evidence="6 7" id="KW-0472">Membrane</keyword>
<comment type="caution">
    <text evidence="10">The sequence shown here is derived from an EMBL/GenBank/DDBJ whole genome shotgun (WGS) entry which is preliminary data.</text>
</comment>
<evidence type="ECO:0000256" key="6">
    <source>
        <dbReference type="ARBA" id="ARBA00023136"/>
    </source>
</evidence>
<organism evidence="10 11">
    <name type="scientific">Pyrocoelia pectoralis</name>
    <dbReference type="NCBI Taxonomy" id="417401"/>
    <lineage>
        <taxon>Eukaryota</taxon>
        <taxon>Metazoa</taxon>
        <taxon>Ecdysozoa</taxon>
        <taxon>Arthropoda</taxon>
        <taxon>Hexapoda</taxon>
        <taxon>Insecta</taxon>
        <taxon>Pterygota</taxon>
        <taxon>Neoptera</taxon>
        <taxon>Endopterygota</taxon>
        <taxon>Coleoptera</taxon>
        <taxon>Polyphaga</taxon>
        <taxon>Elateriformia</taxon>
        <taxon>Elateroidea</taxon>
        <taxon>Lampyridae</taxon>
        <taxon>Lampyrinae</taxon>
        <taxon>Pyrocoelia</taxon>
    </lineage>
</organism>
<dbReference type="Proteomes" id="UP001329430">
    <property type="component" value="Chromosome 9"/>
</dbReference>
<evidence type="ECO:0000256" key="3">
    <source>
        <dbReference type="ARBA" id="ARBA00022787"/>
    </source>
</evidence>
<feature type="transmembrane region" description="Helical" evidence="7">
    <location>
        <begin position="260"/>
        <end position="279"/>
    </location>
</feature>
<comment type="subcellular location">
    <subcellularLocation>
        <location evidence="1">Mitochondrion outer membrane</location>
    </subcellularLocation>
</comment>
<keyword evidence="3" id="KW-1000">Mitochondrion outer membrane</keyword>